<dbReference type="GO" id="GO:0004617">
    <property type="term" value="F:phosphoglycerate dehydrogenase activity"/>
    <property type="evidence" value="ECO:0007669"/>
    <property type="project" value="UniProtKB-ARBA"/>
</dbReference>
<dbReference type="Pfam" id="PF02826">
    <property type="entry name" value="2-Hacid_dh_C"/>
    <property type="match status" value="1"/>
</dbReference>
<dbReference type="InterPro" id="IPR006139">
    <property type="entry name" value="D-isomer_2_OHA_DH_cat_dom"/>
</dbReference>
<dbReference type="AlphaFoldDB" id="A0A8E1V1B7"/>
<dbReference type="CDD" id="cd12162">
    <property type="entry name" value="2-Hacid_dh_4"/>
    <property type="match status" value="1"/>
</dbReference>
<gene>
    <name evidence="7" type="ORF">FC95_GL001076</name>
</gene>
<feature type="domain" description="D-isomer specific 2-hydroxyacid dehydrogenase NAD-binding" evidence="6">
    <location>
        <begin position="114"/>
        <end position="292"/>
    </location>
</feature>
<dbReference type="SUPFAM" id="SSF51735">
    <property type="entry name" value="NAD(P)-binding Rossmann-fold domains"/>
    <property type="match status" value="1"/>
</dbReference>
<evidence type="ECO:0000313" key="7">
    <source>
        <dbReference type="EMBL" id="KRM52813.1"/>
    </source>
</evidence>
<dbReference type="PANTHER" id="PTHR43761">
    <property type="entry name" value="D-ISOMER SPECIFIC 2-HYDROXYACID DEHYDROGENASE FAMILY PROTEIN (AFU_ORTHOLOGUE AFUA_1G13630)"/>
    <property type="match status" value="1"/>
</dbReference>
<evidence type="ECO:0000256" key="1">
    <source>
        <dbReference type="ARBA" id="ARBA00005854"/>
    </source>
</evidence>
<dbReference type="SUPFAM" id="SSF52283">
    <property type="entry name" value="Formate/glycerate dehydrogenase catalytic domain-like"/>
    <property type="match status" value="1"/>
</dbReference>
<dbReference type="Proteomes" id="UP000051164">
    <property type="component" value="Unassembled WGS sequence"/>
</dbReference>
<dbReference type="Pfam" id="PF00389">
    <property type="entry name" value="2-Hacid_dh"/>
    <property type="match status" value="1"/>
</dbReference>
<evidence type="ECO:0000256" key="3">
    <source>
        <dbReference type="ARBA" id="ARBA00023027"/>
    </source>
</evidence>
<dbReference type="InterPro" id="IPR050418">
    <property type="entry name" value="D-iso_2-hydroxyacid_DH_PdxB"/>
</dbReference>
<keyword evidence="3" id="KW-0520">NAD</keyword>
<dbReference type="PANTHER" id="PTHR43761:SF1">
    <property type="entry name" value="D-ISOMER SPECIFIC 2-HYDROXYACID DEHYDROGENASE CATALYTIC DOMAIN-CONTAINING PROTEIN-RELATED"/>
    <property type="match status" value="1"/>
</dbReference>
<dbReference type="GO" id="GO:0006564">
    <property type="term" value="P:L-serine biosynthetic process"/>
    <property type="evidence" value="ECO:0007669"/>
    <property type="project" value="UniProtKB-ARBA"/>
</dbReference>
<dbReference type="PROSITE" id="PS00671">
    <property type="entry name" value="D_2_HYDROXYACID_DH_3"/>
    <property type="match status" value="1"/>
</dbReference>
<evidence type="ECO:0000256" key="2">
    <source>
        <dbReference type="ARBA" id="ARBA00023002"/>
    </source>
</evidence>
<evidence type="ECO:0000259" key="5">
    <source>
        <dbReference type="Pfam" id="PF00389"/>
    </source>
</evidence>
<evidence type="ECO:0000313" key="8">
    <source>
        <dbReference type="Proteomes" id="UP000051164"/>
    </source>
</evidence>
<reference evidence="7 8" key="1">
    <citation type="journal article" date="2015" name="Genome Announc.">
        <title>Expanding the biotechnology potential of lactobacilli through comparative genomics of 213 strains and associated genera.</title>
        <authorList>
            <person name="Sun Z."/>
            <person name="Harris H.M."/>
            <person name="McCann A."/>
            <person name="Guo C."/>
            <person name="Argimon S."/>
            <person name="Zhang W."/>
            <person name="Yang X."/>
            <person name="Jeffery I.B."/>
            <person name="Cooney J.C."/>
            <person name="Kagawa T.F."/>
            <person name="Liu W."/>
            <person name="Song Y."/>
            <person name="Salvetti E."/>
            <person name="Wrobel A."/>
            <person name="Rasinkangas P."/>
            <person name="Parkhill J."/>
            <person name="Rea M.C."/>
            <person name="O'Sullivan O."/>
            <person name="Ritari J."/>
            <person name="Douillard F.P."/>
            <person name="Paul Ross R."/>
            <person name="Yang R."/>
            <person name="Briner A.E."/>
            <person name="Felis G.E."/>
            <person name="de Vos W.M."/>
            <person name="Barrangou R."/>
            <person name="Klaenhammer T.R."/>
            <person name="Caufield P.W."/>
            <person name="Cui Y."/>
            <person name="Zhang H."/>
            <person name="O'Toole P.W."/>
        </authorList>
    </citation>
    <scope>NUCLEOTIDE SEQUENCE [LARGE SCALE GENOMIC DNA]</scope>
    <source>
        <strain evidence="7 8">DSM 20587</strain>
    </source>
</reference>
<name>A0A8E1V1B7_LENKE</name>
<dbReference type="InterPro" id="IPR029753">
    <property type="entry name" value="D-isomer_DH_CS"/>
</dbReference>
<dbReference type="GO" id="GO:0051287">
    <property type="term" value="F:NAD binding"/>
    <property type="evidence" value="ECO:0007669"/>
    <property type="project" value="InterPro"/>
</dbReference>
<evidence type="ECO:0000256" key="4">
    <source>
        <dbReference type="RuleBase" id="RU003719"/>
    </source>
</evidence>
<organism evidence="7 8">
    <name type="scientific">Lentilactobacillus kefiri DSM 20587 = JCM 5818</name>
    <dbReference type="NCBI Taxonomy" id="1423764"/>
    <lineage>
        <taxon>Bacteria</taxon>
        <taxon>Bacillati</taxon>
        <taxon>Bacillota</taxon>
        <taxon>Bacilli</taxon>
        <taxon>Lactobacillales</taxon>
        <taxon>Lactobacillaceae</taxon>
        <taxon>Lentilactobacillus</taxon>
    </lineage>
</organism>
<sequence length="323" mass="36349">METIFMKIVLLDGYELNRDLNWKLLRELGDCSFYNRTSEDNNEILERISDAEIVITHKTPLNEYVIGKAHNLKYIGIMGTGYDVVDINSAHKNNIIVTNVPTYASDAVAQFTISLLLEVVGQVGLHNQLVHNGNWLKSPDFTFWNKPLFELSGKTLGLIGFGHIAQKVAKLGHAFNMNVIFYNHHSKVVPEKWIKQVSLDELLQQSDVISLHVPQTPTTIDLINKTTISKMKPTVILLNTARGSLINESDVAEALNRGRIYAFATDVVQHEPIRPENPLLKAKNCYITPHIAWAPFETRERLLGITVNNLKSYLAGNLVNVVD</sequence>
<dbReference type="InterPro" id="IPR036291">
    <property type="entry name" value="NAD(P)-bd_dom_sf"/>
</dbReference>
<protein>
    <submittedName>
        <fullName evidence="7">Lactate dehydrogenase or related 2-hydroxyacid dehydrogenase</fullName>
    </submittedName>
</protein>
<feature type="domain" description="D-isomer specific 2-hydroxyacid dehydrogenase catalytic" evidence="5">
    <location>
        <begin position="19"/>
        <end position="321"/>
    </location>
</feature>
<accession>A0A8E1V1B7</accession>
<dbReference type="Gene3D" id="3.40.50.720">
    <property type="entry name" value="NAD(P)-binding Rossmann-like Domain"/>
    <property type="match status" value="2"/>
</dbReference>
<dbReference type="InterPro" id="IPR006140">
    <property type="entry name" value="D-isomer_DH_NAD-bd"/>
</dbReference>
<dbReference type="GO" id="GO:0047545">
    <property type="term" value="F:(S)-2-hydroxyglutarate dehydrogenase activity"/>
    <property type="evidence" value="ECO:0007669"/>
    <property type="project" value="UniProtKB-ARBA"/>
</dbReference>
<comment type="similarity">
    <text evidence="1 4">Belongs to the D-isomer specific 2-hydroxyacid dehydrogenase family.</text>
</comment>
<dbReference type="FunFam" id="3.40.50.720:FF:000041">
    <property type="entry name" value="D-3-phosphoglycerate dehydrogenase"/>
    <property type="match status" value="1"/>
</dbReference>
<dbReference type="PROSITE" id="PS00670">
    <property type="entry name" value="D_2_HYDROXYACID_DH_2"/>
    <property type="match status" value="1"/>
</dbReference>
<evidence type="ECO:0000259" key="6">
    <source>
        <dbReference type="Pfam" id="PF02826"/>
    </source>
</evidence>
<dbReference type="EMBL" id="AYYV01000029">
    <property type="protein sequence ID" value="KRM52813.1"/>
    <property type="molecule type" value="Genomic_DNA"/>
</dbReference>
<keyword evidence="2 4" id="KW-0560">Oxidoreductase</keyword>
<proteinExistence type="inferred from homology"/>
<comment type="caution">
    <text evidence="7">The sequence shown here is derived from an EMBL/GenBank/DDBJ whole genome shotgun (WGS) entry which is preliminary data.</text>
</comment>